<dbReference type="GO" id="GO:0006511">
    <property type="term" value="P:ubiquitin-dependent protein catabolic process"/>
    <property type="evidence" value="ECO:0007669"/>
    <property type="project" value="TreeGrafter"/>
</dbReference>
<evidence type="ECO:0000259" key="3">
    <source>
        <dbReference type="PROSITE" id="PS50030"/>
    </source>
</evidence>
<evidence type="ECO:0000256" key="2">
    <source>
        <dbReference type="SAM" id="MobiDB-lite"/>
    </source>
</evidence>
<name>A0A7R9KYY0_9ACAR</name>
<dbReference type="EMBL" id="CAJPIZ010010332">
    <property type="protein sequence ID" value="CAG2112463.1"/>
    <property type="molecule type" value="Genomic_DNA"/>
</dbReference>
<evidence type="ECO:0000313" key="4">
    <source>
        <dbReference type="EMBL" id="CAD7632033.1"/>
    </source>
</evidence>
<dbReference type="EMBL" id="OC864907">
    <property type="protein sequence ID" value="CAD7632033.1"/>
    <property type="molecule type" value="Genomic_DNA"/>
</dbReference>
<dbReference type="InterPro" id="IPR050409">
    <property type="entry name" value="E3_ubiq-protein_ligase"/>
</dbReference>
<dbReference type="GO" id="GO:0005634">
    <property type="term" value="C:nucleus"/>
    <property type="evidence" value="ECO:0007669"/>
    <property type="project" value="TreeGrafter"/>
</dbReference>
<dbReference type="Pfam" id="PF00627">
    <property type="entry name" value="UBA"/>
    <property type="match status" value="1"/>
</dbReference>
<dbReference type="SMART" id="SM00165">
    <property type="entry name" value="UBA"/>
    <property type="match status" value="1"/>
</dbReference>
<dbReference type="InterPro" id="IPR009060">
    <property type="entry name" value="UBA-like_sf"/>
</dbReference>
<feature type="region of interest" description="Disordered" evidence="2">
    <location>
        <begin position="1003"/>
        <end position="1048"/>
    </location>
</feature>
<dbReference type="SUPFAM" id="SSF46934">
    <property type="entry name" value="UBA-like"/>
    <property type="match status" value="1"/>
</dbReference>
<dbReference type="CDD" id="cd14288">
    <property type="entry name" value="UBA_HUWE1"/>
    <property type="match status" value="1"/>
</dbReference>
<protein>
    <recommendedName>
        <fullName evidence="3">UBA domain-containing protein</fullName>
    </recommendedName>
</protein>
<dbReference type="GO" id="GO:0005737">
    <property type="term" value="C:cytoplasm"/>
    <property type="evidence" value="ECO:0007669"/>
    <property type="project" value="TreeGrafter"/>
</dbReference>
<gene>
    <name evidence="4" type="ORF">OSB1V03_LOCUS12439</name>
</gene>
<dbReference type="OrthoDB" id="6514083at2759"/>
<dbReference type="GO" id="GO:0061630">
    <property type="term" value="F:ubiquitin protein ligase activity"/>
    <property type="evidence" value="ECO:0007669"/>
    <property type="project" value="TreeGrafter"/>
</dbReference>
<dbReference type="Proteomes" id="UP000759131">
    <property type="component" value="Unassembled WGS sequence"/>
</dbReference>
<dbReference type="InterPro" id="IPR015940">
    <property type="entry name" value="UBA"/>
</dbReference>
<dbReference type="GO" id="GO:0000209">
    <property type="term" value="P:protein polyubiquitination"/>
    <property type="evidence" value="ECO:0007669"/>
    <property type="project" value="TreeGrafter"/>
</dbReference>
<organism evidence="4">
    <name type="scientific">Medioppia subpectinata</name>
    <dbReference type="NCBI Taxonomy" id="1979941"/>
    <lineage>
        <taxon>Eukaryota</taxon>
        <taxon>Metazoa</taxon>
        <taxon>Ecdysozoa</taxon>
        <taxon>Arthropoda</taxon>
        <taxon>Chelicerata</taxon>
        <taxon>Arachnida</taxon>
        <taxon>Acari</taxon>
        <taxon>Acariformes</taxon>
        <taxon>Sarcoptiformes</taxon>
        <taxon>Oribatida</taxon>
        <taxon>Brachypylina</taxon>
        <taxon>Oppioidea</taxon>
        <taxon>Oppiidae</taxon>
        <taxon>Medioppia</taxon>
    </lineage>
</organism>
<feature type="compositionally biased region" description="Polar residues" evidence="2">
    <location>
        <begin position="1005"/>
        <end position="1015"/>
    </location>
</feature>
<dbReference type="InterPro" id="IPR010314">
    <property type="entry name" value="E3_Ub_ligase_DUF913"/>
</dbReference>
<sequence>VMEEMIETFKVPTDKQMLLFTHLRLAKSFSNYKQRLQCVQARLQALSIIVYCQAMALQENATSLLYNGLIEELVDVLELNDNKLIEIKAASLRTLTSIIHLDRNSKLNVIIDVTGAASYHGFLPVLVRSCIQALIDGNTELFPLPFATALFSFLYHLASYENGGEALVQCGMMESLLKVINWKGTESEHITFVTRAVRVIDLITNLDMTAFQSHSGLNAFVQRLEYEVDLCRKEQPFVIEVPSRRESTEMPLTESTESTAPSTSSGITPMEVDSTLNEVNPIASPTPLQPIKDIQCYPQRAALLKSMLNFLKKAIQDPAFADGIRHLMYGNLPRSLRHIISNAEYYGPSLFLLATDVVTVYVFQEPSLLSSLQESGLTDVVLHALLVKEVPATREVLASLPNVFSALCLNNRGLEAFVACKPFERLFKVLLSPDYLPAMRRRRSSDPMGDTASNLGNAMDELMRHQPSLRTDATFAIIKLLEELCSLGSDPNYVCSKPTAKSNDTNGANANEMGRANSTPVGNEVGSSDEEEEEEDEATNAATTLSIKAATSDAKTPVPLVDYILNVMRFVDAILSNNSTDDHCREFVKQNGLLPLLNILQLPNLPIDFPMSPACLSVASVCKSILNLAHERQVLTLGLDALNKVLEKLDLLHRPLEPPGGSVLLEELVLASSNTSNCDPFQSSSLTPLLHSMSAAHAYILMFVHVCRTGQSDIRNLSITHWGSKLGSESSVHITGVGEHCFVCRTGQSDIRNLSITHWGSKLGLTVLQGLSRLYTSLVWESTVLLALCSESSANANWQFGRHQLERLTSALNLNDDIDVNDVTNSEVNGSTSSNMEVDDNVNDSTTVDTNKKKKGANTTQSKMTAQQKQIKPLLTSASRLGRALAELFGLLVKVIYVSALQSDTDAVIIAFKTSRQCLQFVCRTGQSDIRNLSITHWGSKLGLTVLQGLSRLYTSLVWESTVLLALCSESSANANWQFGRHQLERLTSALNLNDDIDVNDVTNSEVNGSTSSNMEVDDNVSDSATVDTNKKKKSANTTQSKMTAQQKQIKPLLTSASRLGRALAELFGLLVKLCVGSPIRHRRSHHSVQNQPSVPSVSARNVAKSLTKLLASGLSWQPPSTSPIPKFRLTFYICSVGFTSPMLFDERKHPYHLMLQKFVLCGGQDAFFNTFKWAITQDGKVPAADGLEHADLPEGAGEFLDSWLMLLEKMVNPRMVLESPHTMPTTKTGQDFEPFNPVQYLIRTHRRAFECISHLWDKKPLKGINADHLQQLMDMGFGRDVALDALLQTNSLEQATDYLLSHPGPRQVPGLATDWEMSEEDQMMRAIAMSLGENITVNDEEGETSSASELTTDVKMVNEEPVTKEQMDVFTESILSGCLRLLDTLPDTVYRICDLLLAVAQRNGENWCSQMIRHLLREINLNVTKLIESTCYMRDADKRT</sequence>
<feature type="non-terminal residue" evidence="4">
    <location>
        <position position="1441"/>
    </location>
</feature>
<dbReference type="Gene3D" id="1.10.8.10">
    <property type="entry name" value="DNA helicase RuvA subunit, C-terminal domain"/>
    <property type="match status" value="1"/>
</dbReference>
<feature type="region of interest" description="Disordered" evidence="2">
    <location>
        <begin position="244"/>
        <end position="267"/>
    </location>
</feature>
<feature type="region of interest" description="Disordered" evidence="2">
    <location>
        <begin position="828"/>
        <end position="865"/>
    </location>
</feature>
<feature type="compositionally biased region" description="Polar residues" evidence="2">
    <location>
        <begin position="499"/>
        <end position="509"/>
    </location>
</feature>
<feature type="non-terminal residue" evidence="4">
    <location>
        <position position="1"/>
    </location>
</feature>
<dbReference type="PROSITE" id="PS50030">
    <property type="entry name" value="UBA"/>
    <property type="match status" value="1"/>
</dbReference>
<evidence type="ECO:0000313" key="5">
    <source>
        <dbReference type="Proteomes" id="UP000759131"/>
    </source>
</evidence>
<dbReference type="Pfam" id="PF06025">
    <property type="entry name" value="DUF913"/>
    <property type="match status" value="1"/>
</dbReference>
<dbReference type="PANTHER" id="PTHR11254:SF67">
    <property type="entry name" value="E3 UBIQUITIN-PROTEIN LIGASE HUWE1"/>
    <property type="match status" value="1"/>
</dbReference>
<feature type="compositionally biased region" description="Polar residues" evidence="2">
    <location>
        <begin position="1036"/>
        <end position="1048"/>
    </location>
</feature>
<feature type="compositionally biased region" description="Low complexity" evidence="2">
    <location>
        <begin position="253"/>
        <end position="265"/>
    </location>
</feature>
<keyword evidence="1" id="KW-0808">Transferase</keyword>
<feature type="region of interest" description="Disordered" evidence="2">
    <location>
        <begin position="498"/>
        <end position="541"/>
    </location>
</feature>
<evidence type="ECO:0000256" key="1">
    <source>
        <dbReference type="ARBA" id="ARBA00022679"/>
    </source>
</evidence>
<reference evidence="4" key="1">
    <citation type="submission" date="2020-11" db="EMBL/GenBank/DDBJ databases">
        <authorList>
            <person name="Tran Van P."/>
        </authorList>
    </citation>
    <scope>NUCLEOTIDE SEQUENCE</scope>
</reference>
<feature type="compositionally biased region" description="Acidic residues" evidence="2">
    <location>
        <begin position="527"/>
        <end position="538"/>
    </location>
</feature>
<feature type="domain" description="UBA" evidence="3">
    <location>
        <begin position="1264"/>
        <end position="1303"/>
    </location>
</feature>
<keyword evidence="5" id="KW-1185">Reference proteome</keyword>
<proteinExistence type="predicted"/>
<accession>A0A7R9KYY0</accession>
<dbReference type="PANTHER" id="PTHR11254">
    <property type="entry name" value="HECT DOMAIN UBIQUITIN-PROTEIN LIGASE"/>
    <property type="match status" value="1"/>
</dbReference>
<dbReference type="InterPro" id="IPR041918">
    <property type="entry name" value="UBA_HUWE1"/>
</dbReference>